<proteinExistence type="inferred from homology"/>
<feature type="signal peptide" evidence="5">
    <location>
        <begin position="1"/>
        <end position="22"/>
    </location>
</feature>
<evidence type="ECO:0000256" key="5">
    <source>
        <dbReference type="SAM" id="SignalP"/>
    </source>
</evidence>
<keyword evidence="1" id="KW-0597">Phosphoprotein</keyword>
<feature type="binding site" evidence="3">
    <location>
        <position position="357"/>
    </location>
    <ligand>
        <name>Zn(2+)</name>
        <dbReference type="ChEBI" id="CHEBI:29105"/>
        <label>2</label>
    </ligand>
</feature>
<reference evidence="6 7" key="1">
    <citation type="submission" date="2013-07" db="EMBL/GenBank/DDBJ databases">
        <title>Comparative Genomic and Metabolomic Analysis of Twelve Strains of Pseudoalteromonas luteoviolacea.</title>
        <authorList>
            <person name="Vynne N.G."/>
            <person name="Mansson M."/>
            <person name="Gram L."/>
        </authorList>
    </citation>
    <scope>NUCLEOTIDE SEQUENCE [LARGE SCALE GENOMIC DNA]</scope>
    <source>
        <strain evidence="6 7">H33</strain>
    </source>
</reference>
<dbReference type="InterPro" id="IPR001952">
    <property type="entry name" value="Alkaline_phosphatase"/>
</dbReference>
<accession>A0A167DDI4</accession>
<dbReference type="PATRIC" id="fig|1365251.3.peg.3667"/>
<dbReference type="OrthoDB" id="9794455at2"/>
<keyword evidence="5" id="KW-0732">Signal</keyword>
<comment type="caution">
    <text evidence="6">The sequence shown here is derived from an EMBL/GenBank/DDBJ whole genome shotgun (WGS) entry which is preliminary data.</text>
</comment>
<dbReference type="PROSITE" id="PS51257">
    <property type="entry name" value="PROKAR_LIPOPROTEIN"/>
    <property type="match status" value="1"/>
</dbReference>
<dbReference type="AlphaFoldDB" id="A0A167DDI4"/>
<organism evidence="6 7">
    <name type="scientific">Pseudoalteromonas luteoviolacea H33</name>
    <dbReference type="NCBI Taxonomy" id="1365251"/>
    <lineage>
        <taxon>Bacteria</taxon>
        <taxon>Pseudomonadati</taxon>
        <taxon>Pseudomonadota</taxon>
        <taxon>Gammaproteobacteria</taxon>
        <taxon>Alteromonadales</taxon>
        <taxon>Pseudoalteromonadaceae</taxon>
        <taxon>Pseudoalteromonas</taxon>
    </lineage>
</organism>
<evidence type="ECO:0000313" key="6">
    <source>
        <dbReference type="EMBL" id="KZN48701.1"/>
    </source>
</evidence>
<dbReference type="Pfam" id="PF00245">
    <property type="entry name" value="Alk_phosphatase"/>
    <property type="match status" value="1"/>
</dbReference>
<evidence type="ECO:0000256" key="3">
    <source>
        <dbReference type="PIRSR" id="PIRSR601952-2"/>
    </source>
</evidence>
<name>A0A167DDI4_9GAMM</name>
<evidence type="ECO:0008006" key="8">
    <source>
        <dbReference type="Google" id="ProtNLM"/>
    </source>
</evidence>
<feature type="binding site" evidence="3">
    <location>
        <position position="399"/>
    </location>
    <ligand>
        <name>Zn(2+)</name>
        <dbReference type="ChEBI" id="CHEBI:29105"/>
        <label>2</label>
    </ligand>
</feature>
<dbReference type="Gene3D" id="3.40.720.10">
    <property type="entry name" value="Alkaline Phosphatase, subunit A"/>
    <property type="match status" value="2"/>
</dbReference>
<dbReference type="GO" id="GO:0046872">
    <property type="term" value="F:metal ion binding"/>
    <property type="evidence" value="ECO:0007669"/>
    <property type="project" value="UniProtKB-KW"/>
</dbReference>
<feature type="binding site" evidence="3">
    <location>
        <position position="348"/>
    </location>
    <ligand>
        <name>Mg(2+)</name>
        <dbReference type="ChEBI" id="CHEBI:18420"/>
    </ligand>
</feature>
<dbReference type="Proteomes" id="UP000076503">
    <property type="component" value="Unassembled WGS sequence"/>
</dbReference>
<comment type="cofactor">
    <cofactor evidence="3">
        <name>Mg(2+)</name>
        <dbReference type="ChEBI" id="CHEBI:18420"/>
    </cofactor>
    <text evidence="3">Binds 1 Mg(2+) ion.</text>
</comment>
<evidence type="ECO:0000313" key="7">
    <source>
        <dbReference type="Proteomes" id="UP000076503"/>
    </source>
</evidence>
<dbReference type="SUPFAM" id="SSF53649">
    <property type="entry name" value="Alkaline phosphatase-like"/>
    <property type="match status" value="1"/>
</dbReference>
<dbReference type="PRINTS" id="PR00113">
    <property type="entry name" value="ALKPHPHTASE"/>
</dbReference>
<comment type="similarity">
    <text evidence="4">Belongs to the alkaline phosphatase family.</text>
</comment>
<keyword evidence="3" id="KW-0479">Metal-binding</keyword>
<dbReference type="CDD" id="cd16012">
    <property type="entry name" value="ALP"/>
    <property type="match status" value="1"/>
</dbReference>
<evidence type="ECO:0000256" key="2">
    <source>
        <dbReference type="PIRSR" id="PIRSR601952-1"/>
    </source>
</evidence>
<evidence type="ECO:0000256" key="4">
    <source>
        <dbReference type="RuleBase" id="RU003946"/>
    </source>
</evidence>
<keyword evidence="3" id="KW-0460">Magnesium</keyword>
<feature type="binding site" evidence="3">
    <location>
        <position position="398"/>
    </location>
    <ligand>
        <name>Zn(2+)</name>
        <dbReference type="ChEBI" id="CHEBI:29105"/>
        <label>2</label>
    </ligand>
</feature>
<dbReference type="RefSeq" id="WP_063362964.1">
    <property type="nucleotide sequence ID" value="NZ_AUXZ01000090.1"/>
</dbReference>
<feature type="binding site" evidence="3">
    <location>
        <position position="353"/>
    </location>
    <ligand>
        <name>Zn(2+)</name>
        <dbReference type="ChEBI" id="CHEBI:29105"/>
        <label>1</label>
    </ligand>
</feature>
<dbReference type="EMBL" id="AUXZ01000090">
    <property type="protein sequence ID" value="KZN48701.1"/>
    <property type="molecule type" value="Genomic_DNA"/>
</dbReference>
<dbReference type="InterPro" id="IPR017850">
    <property type="entry name" value="Alkaline_phosphatase_core_sf"/>
</dbReference>
<sequence length="524" mass="56715">MQKLFKLSLIATVMLSTSCAIQPNKKQEITESSGPKNIILMVSDGIGFNGWLAADYYQGLAGQQTYQVTRPDGTQPLVFGLAHSALNLVDEDGNTLARGADLSTAAGAVEQGYDPQTRWQRFENAMLNDYTESGSYTSYTDSAAAGTALMSGRKTAVGRVNMDWSNSEQFDTIAQIAMKQGLSAGTVTSVMVSHATPAAAVAHNVSRNNYAEIFNEMHDSGLSVIMGAGHPIYDASGQLKPQDKQTYKYVGGEQTYNALRANEKGSAAAYIESKPEFEALAQGESLPKRVVGIVRSGSTLQASRSGLNSANTPSGMAFNEGVPSLATMSLGALNVLNQDQDGFFAMIEGGAVDWMGHANNMPRFIEEQVDFNQAVDAVIKWVETNSSWDETLLIITSDHECGGIWGEGTWTNGQGGAVAMDRSKASLETARFNPAEDQFNAFLAVQNRGKGNIPGYQWASRNHTNELVPLWVLGKGADRFKEFSRTDPKAGQLWGEHYNWNGNYVDNTSVFQVMEAALLRSTVR</sequence>
<dbReference type="SMART" id="SM00098">
    <property type="entry name" value="alkPPc"/>
    <property type="match status" value="1"/>
</dbReference>
<gene>
    <name evidence="6" type="ORF">N476_21035</name>
</gene>
<evidence type="ECO:0000256" key="1">
    <source>
        <dbReference type="ARBA" id="ARBA00022553"/>
    </source>
</evidence>
<keyword evidence="3" id="KW-0862">Zinc</keyword>
<feature type="active site" description="Phosphoserine intermediate" evidence="2">
    <location>
        <position position="142"/>
    </location>
</feature>
<feature type="binding site" evidence="3">
    <location>
        <position position="194"/>
    </location>
    <ligand>
        <name>Mg(2+)</name>
        <dbReference type="ChEBI" id="CHEBI:18420"/>
    </ligand>
</feature>
<dbReference type="PANTHER" id="PTHR11596">
    <property type="entry name" value="ALKALINE PHOSPHATASE"/>
    <property type="match status" value="1"/>
</dbReference>
<feature type="binding site" evidence="3">
    <location>
        <position position="196"/>
    </location>
    <ligand>
        <name>Mg(2+)</name>
        <dbReference type="ChEBI" id="CHEBI:18420"/>
    </ligand>
</feature>
<comment type="cofactor">
    <cofactor evidence="3">
        <name>Zn(2+)</name>
        <dbReference type="ChEBI" id="CHEBI:29105"/>
    </cofactor>
    <text evidence="3">Binds 2 Zn(2+) ions.</text>
</comment>
<feature type="chain" id="PRO_5007885190" description="Alkaline phosphatase" evidence="5">
    <location>
        <begin position="23"/>
        <end position="524"/>
    </location>
</feature>
<protein>
    <recommendedName>
        <fullName evidence="8">Alkaline phosphatase</fullName>
    </recommendedName>
</protein>
<dbReference type="PANTHER" id="PTHR11596:SF5">
    <property type="entry name" value="ALKALINE PHOSPHATASE"/>
    <property type="match status" value="1"/>
</dbReference>
<dbReference type="GO" id="GO:0004035">
    <property type="term" value="F:alkaline phosphatase activity"/>
    <property type="evidence" value="ECO:0007669"/>
    <property type="project" value="TreeGrafter"/>
</dbReference>